<comment type="similarity">
    <text evidence="2">Belongs to the SARAF family.</text>
</comment>
<keyword evidence="8" id="KW-0256">Endoplasmic reticulum</keyword>
<keyword evidence="4" id="KW-0813">Transport</keyword>
<feature type="compositionally biased region" description="Polar residues" evidence="14">
    <location>
        <begin position="296"/>
        <end position="315"/>
    </location>
</feature>
<keyword evidence="11" id="KW-0406">Ion transport</keyword>
<evidence type="ECO:0000256" key="11">
    <source>
        <dbReference type="ARBA" id="ARBA00023065"/>
    </source>
</evidence>
<evidence type="ECO:0000256" key="4">
    <source>
        <dbReference type="ARBA" id="ARBA00022448"/>
    </source>
</evidence>
<keyword evidence="7" id="KW-0732">Signal</keyword>
<dbReference type="Pfam" id="PF06682">
    <property type="entry name" value="SARAF"/>
    <property type="match status" value="1"/>
</dbReference>
<evidence type="ECO:0000256" key="8">
    <source>
        <dbReference type="ARBA" id="ARBA00022824"/>
    </source>
</evidence>
<evidence type="ECO:0000256" key="12">
    <source>
        <dbReference type="ARBA" id="ARBA00023136"/>
    </source>
</evidence>
<name>A0A0C2TKT2_AMAMK</name>
<feature type="compositionally biased region" description="Gly residues" evidence="14">
    <location>
        <begin position="185"/>
        <end position="199"/>
    </location>
</feature>
<dbReference type="OrthoDB" id="20303at2759"/>
<dbReference type="PANTHER" id="PTHR15929:SF0">
    <property type="entry name" value="STORE-OPERATED CALCIUM ENTRY-ASSOCIATED REGULATORY FACTOR"/>
    <property type="match status" value="1"/>
</dbReference>
<keyword evidence="9" id="KW-0106">Calcium</keyword>
<feature type="region of interest" description="Disordered" evidence="14">
    <location>
        <begin position="175"/>
        <end position="231"/>
    </location>
</feature>
<evidence type="ECO:0000256" key="14">
    <source>
        <dbReference type="SAM" id="MobiDB-lite"/>
    </source>
</evidence>
<keyword evidence="12 15" id="KW-0472">Membrane</keyword>
<protein>
    <recommendedName>
        <fullName evidence="3">Store-operated calcium entry-associated regulatory factor</fullName>
    </recommendedName>
    <alternativeName>
        <fullName evidence="13">Transmembrane protein 66</fullName>
    </alternativeName>
</protein>
<dbReference type="InterPro" id="IPR009567">
    <property type="entry name" value="SARAF"/>
</dbReference>
<comment type="subcellular location">
    <subcellularLocation>
        <location evidence="1">Endoplasmic reticulum membrane</location>
        <topology evidence="1">Single-pass type I membrane protein</topology>
    </subcellularLocation>
</comment>
<evidence type="ECO:0000256" key="3">
    <source>
        <dbReference type="ARBA" id="ARBA00016584"/>
    </source>
</evidence>
<feature type="compositionally biased region" description="Low complexity" evidence="14">
    <location>
        <begin position="200"/>
        <end position="209"/>
    </location>
</feature>
<dbReference type="GO" id="GO:0006816">
    <property type="term" value="P:calcium ion transport"/>
    <property type="evidence" value="ECO:0007669"/>
    <property type="project" value="UniProtKB-KW"/>
</dbReference>
<dbReference type="PANTHER" id="PTHR15929">
    <property type="entry name" value="STORE-OPERATED CALCIUM ENTRY-ASSOCIATED REGULATORY FACTOR"/>
    <property type="match status" value="1"/>
</dbReference>
<evidence type="ECO:0000256" key="1">
    <source>
        <dbReference type="ARBA" id="ARBA00004115"/>
    </source>
</evidence>
<dbReference type="Proteomes" id="UP000054549">
    <property type="component" value="Unassembled WGS sequence"/>
</dbReference>
<feature type="region of interest" description="Disordered" evidence="14">
    <location>
        <begin position="250"/>
        <end position="315"/>
    </location>
</feature>
<evidence type="ECO:0000313" key="16">
    <source>
        <dbReference type="EMBL" id="KIL67649.1"/>
    </source>
</evidence>
<dbReference type="GO" id="GO:2001256">
    <property type="term" value="P:regulation of store-operated calcium entry"/>
    <property type="evidence" value="ECO:0007669"/>
    <property type="project" value="InterPro"/>
</dbReference>
<keyword evidence="5" id="KW-0109">Calcium transport</keyword>
<dbReference type="STRING" id="946122.A0A0C2TKT2"/>
<feature type="transmembrane region" description="Helical" evidence="15">
    <location>
        <begin position="141"/>
        <end position="163"/>
    </location>
</feature>
<dbReference type="EMBL" id="KN818231">
    <property type="protein sequence ID" value="KIL67649.1"/>
    <property type="molecule type" value="Genomic_DNA"/>
</dbReference>
<evidence type="ECO:0000313" key="17">
    <source>
        <dbReference type="Proteomes" id="UP000054549"/>
    </source>
</evidence>
<sequence>MSSDRIELAKIPSLTLYKNSDAVGRRTRLPQLICKGTPCKLYQPEVVHCTRLPGGHGTEVDWKCVADLPDSLRFGKTDVSCEGWSGPGDSYVVKGSCSLEYRLVEVPGALRNKSTGSSWSCTVHSHVINPSDLIPAPAEKLLSNLFTAIWAIVLFYIAYTFIYQWLTARNQRRTAASRPSSGPRPGSGGGGGGGGGGPGFWRRPPGGFDDPPPPYTDNRKPDSSGEGWQPGFWTGAALGGLATHVFNRTTQPTAPQQPAPYEGERERTINVPFLSRPLRRAAPARPVYDNDDRGEGSSNLGSMRQSTAYGGSNVR</sequence>
<reference evidence="16 17" key="1">
    <citation type="submission" date="2014-04" db="EMBL/GenBank/DDBJ databases">
        <title>Evolutionary Origins and Diversification of the Mycorrhizal Mutualists.</title>
        <authorList>
            <consortium name="DOE Joint Genome Institute"/>
            <consortium name="Mycorrhizal Genomics Consortium"/>
            <person name="Kohler A."/>
            <person name="Kuo A."/>
            <person name="Nagy L.G."/>
            <person name="Floudas D."/>
            <person name="Copeland A."/>
            <person name="Barry K.W."/>
            <person name="Cichocki N."/>
            <person name="Veneault-Fourrey C."/>
            <person name="LaButti K."/>
            <person name="Lindquist E.A."/>
            <person name="Lipzen A."/>
            <person name="Lundell T."/>
            <person name="Morin E."/>
            <person name="Murat C."/>
            <person name="Riley R."/>
            <person name="Ohm R."/>
            <person name="Sun H."/>
            <person name="Tunlid A."/>
            <person name="Henrissat B."/>
            <person name="Grigoriev I.V."/>
            <person name="Hibbett D.S."/>
            <person name="Martin F."/>
        </authorList>
    </citation>
    <scope>NUCLEOTIDE SEQUENCE [LARGE SCALE GENOMIC DNA]</scope>
    <source>
        <strain evidence="16 17">Koide BX008</strain>
    </source>
</reference>
<dbReference type="HOGENOM" id="CLU_046802_1_1_1"/>
<keyword evidence="6 15" id="KW-0812">Transmembrane</keyword>
<evidence type="ECO:0000256" key="13">
    <source>
        <dbReference type="ARBA" id="ARBA00031116"/>
    </source>
</evidence>
<dbReference type="InParanoid" id="A0A0C2TKT2"/>
<evidence type="ECO:0000256" key="2">
    <source>
        <dbReference type="ARBA" id="ARBA00006833"/>
    </source>
</evidence>
<evidence type="ECO:0000256" key="6">
    <source>
        <dbReference type="ARBA" id="ARBA00022692"/>
    </source>
</evidence>
<proteinExistence type="inferred from homology"/>
<keyword evidence="10 15" id="KW-1133">Transmembrane helix</keyword>
<evidence type="ECO:0000256" key="5">
    <source>
        <dbReference type="ARBA" id="ARBA00022568"/>
    </source>
</evidence>
<evidence type="ECO:0000256" key="10">
    <source>
        <dbReference type="ARBA" id="ARBA00022989"/>
    </source>
</evidence>
<dbReference type="AlphaFoldDB" id="A0A0C2TKT2"/>
<feature type="compositionally biased region" description="Low complexity" evidence="14">
    <location>
        <begin position="250"/>
        <end position="260"/>
    </location>
</feature>
<keyword evidence="17" id="KW-1185">Reference proteome</keyword>
<organism evidence="16 17">
    <name type="scientific">Amanita muscaria (strain Koide BX008)</name>
    <dbReference type="NCBI Taxonomy" id="946122"/>
    <lineage>
        <taxon>Eukaryota</taxon>
        <taxon>Fungi</taxon>
        <taxon>Dikarya</taxon>
        <taxon>Basidiomycota</taxon>
        <taxon>Agaricomycotina</taxon>
        <taxon>Agaricomycetes</taxon>
        <taxon>Agaricomycetidae</taxon>
        <taxon>Agaricales</taxon>
        <taxon>Pluteineae</taxon>
        <taxon>Amanitaceae</taxon>
        <taxon>Amanita</taxon>
    </lineage>
</organism>
<gene>
    <name evidence="16" type="ORF">M378DRAFT_73720</name>
</gene>
<evidence type="ECO:0000256" key="15">
    <source>
        <dbReference type="SAM" id="Phobius"/>
    </source>
</evidence>
<accession>A0A0C2TKT2</accession>
<dbReference type="GO" id="GO:0005789">
    <property type="term" value="C:endoplasmic reticulum membrane"/>
    <property type="evidence" value="ECO:0007669"/>
    <property type="project" value="UniProtKB-SubCell"/>
</dbReference>
<evidence type="ECO:0000256" key="9">
    <source>
        <dbReference type="ARBA" id="ARBA00022837"/>
    </source>
</evidence>
<evidence type="ECO:0000256" key="7">
    <source>
        <dbReference type="ARBA" id="ARBA00022729"/>
    </source>
</evidence>